<evidence type="ECO:0000313" key="1">
    <source>
        <dbReference type="EMBL" id="GBN05515.1"/>
    </source>
</evidence>
<organism evidence="1 2">
    <name type="scientific">Araneus ventricosus</name>
    <name type="common">Orbweaver spider</name>
    <name type="synonym">Epeira ventricosa</name>
    <dbReference type="NCBI Taxonomy" id="182803"/>
    <lineage>
        <taxon>Eukaryota</taxon>
        <taxon>Metazoa</taxon>
        <taxon>Ecdysozoa</taxon>
        <taxon>Arthropoda</taxon>
        <taxon>Chelicerata</taxon>
        <taxon>Arachnida</taxon>
        <taxon>Araneae</taxon>
        <taxon>Araneomorphae</taxon>
        <taxon>Entelegynae</taxon>
        <taxon>Araneoidea</taxon>
        <taxon>Araneidae</taxon>
        <taxon>Araneus</taxon>
    </lineage>
</organism>
<gene>
    <name evidence="1" type="ORF">AVEN_37004_1</name>
</gene>
<sequence length="96" mass="11201">MPTNKYFNEVDFSLNTATDQKVDWVLKSKQKDWIGTRLHCNGIVHRYRSQKEEAELKGHILLKAIRRGKPEPPGFNIHSLLPFDTRNDLLVCQILK</sequence>
<dbReference type="EMBL" id="BGPR01004975">
    <property type="protein sequence ID" value="GBN05515.1"/>
    <property type="molecule type" value="Genomic_DNA"/>
</dbReference>
<dbReference type="AlphaFoldDB" id="A0A4Y2KT45"/>
<accession>A0A4Y2KT45</accession>
<proteinExistence type="predicted"/>
<comment type="caution">
    <text evidence="1">The sequence shown here is derived from an EMBL/GenBank/DDBJ whole genome shotgun (WGS) entry which is preliminary data.</text>
</comment>
<name>A0A4Y2KT45_ARAVE</name>
<dbReference type="Proteomes" id="UP000499080">
    <property type="component" value="Unassembled WGS sequence"/>
</dbReference>
<keyword evidence="2" id="KW-1185">Reference proteome</keyword>
<evidence type="ECO:0000313" key="2">
    <source>
        <dbReference type="Proteomes" id="UP000499080"/>
    </source>
</evidence>
<protein>
    <submittedName>
        <fullName evidence="1">Uncharacterized protein</fullName>
    </submittedName>
</protein>
<reference evidence="1 2" key="1">
    <citation type="journal article" date="2019" name="Sci. Rep.">
        <title>Orb-weaving spider Araneus ventricosus genome elucidates the spidroin gene catalogue.</title>
        <authorList>
            <person name="Kono N."/>
            <person name="Nakamura H."/>
            <person name="Ohtoshi R."/>
            <person name="Moran D.A.P."/>
            <person name="Shinohara A."/>
            <person name="Yoshida Y."/>
            <person name="Fujiwara M."/>
            <person name="Mori M."/>
            <person name="Tomita M."/>
            <person name="Arakawa K."/>
        </authorList>
    </citation>
    <scope>NUCLEOTIDE SEQUENCE [LARGE SCALE GENOMIC DNA]</scope>
</reference>